<proteinExistence type="predicted"/>
<organism evidence="2 3">
    <name type="scientific">Halodesulfovibrio aestuarii</name>
    <dbReference type="NCBI Taxonomy" id="126333"/>
    <lineage>
        <taxon>Bacteria</taxon>
        <taxon>Pseudomonadati</taxon>
        <taxon>Thermodesulfobacteriota</taxon>
        <taxon>Desulfovibrionia</taxon>
        <taxon>Desulfovibrionales</taxon>
        <taxon>Desulfovibrionaceae</taxon>
        <taxon>Halodesulfovibrio</taxon>
    </lineage>
</organism>
<dbReference type="AlphaFoldDB" id="A0A8G2C6P1"/>
<gene>
    <name evidence="1" type="ORF">AB2Z07_07650</name>
    <name evidence="2" type="ORF">SAMN05660830_00096</name>
</gene>
<evidence type="ECO:0000313" key="4">
    <source>
        <dbReference type="Proteomes" id="UP001568358"/>
    </source>
</evidence>
<evidence type="ECO:0000313" key="2">
    <source>
        <dbReference type="EMBL" id="SHI48474.1"/>
    </source>
</evidence>
<protein>
    <submittedName>
        <fullName evidence="2">Uncharacterized protein</fullName>
    </submittedName>
</protein>
<evidence type="ECO:0000313" key="3">
    <source>
        <dbReference type="Proteomes" id="UP000184001"/>
    </source>
</evidence>
<sequence>MLAFLTQFAKAPKANIVFLYHDSSVQPAPAQYTDPLELLGDIRMLHLTQEQKDELRAKLRSDLATSDEREIWRHRALRKNLIHSLGQIV</sequence>
<name>A0A8G2C6P1_9BACT</name>
<keyword evidence="4" id="KW-1185">Reference proteome</keyword>
<dbReference type="Proteomes" id="UP001568358">
    <property type="component" value="Unassembled WGS sequence"/>
</dbReference>
<comment type="caution">
    <text evidence="2">The sequence shown here is derived from an EMBL/GenBank/DDBJ whole genome shotgun (WGS) entry which is preliminary data.</text>
</comment>
<dbReference type="Proteomes" id="UP000184001">
    <property type="component" value="Unassembled WGS sequence"/>
</dbReference>
<reference evidence="1 4" key="2">
    <citation type="submission" date="2024-07" db="EMBL/GenBank/DDBJ databases">
        <title>Active virus-host system and metabolic interactions in a Lokiarchaeon culture.</title>
        <authorList>
            <person name="Ponce Toledo R.I."/>
            <person name="Rodrigues Oliveira T."/>
            <person name="Schleper C."/>
        </authorList>
    </citation>
    <scope>NUCLEOTIDE SEQUENCE [LARGE SCALE GENOMIC DNA]</scope>
    <source>
        <strain evidence="1 4">B35</strain>
    </source>
</reference>
<accession>A0A8G2C6P1</accession>
<reference evidence="2 3" key="1">
    <citation type="submission" date="2016-11" db="EMBL/GenBank/DDBJ databases">
        <authorList>
            <person name="Varghese N."/>
            <person name="Submissions S."/>
        </authorList>
    </citation>
    <scope>NUCLEOTIDE SEQUENCE [LARGE SCALE GENOMIC DNA]</scope>
    <source>
        <strain evidence="2 3">DSM 17919</strain>
    </source>
</reference>
<dbReference type="RefSeq" id="WP_020001235.1">
    <property type="nucleotide sequence ID" value="NZ_CP192217.1"/>
</dbReference>
<evidence type="ECO:0000313" key="1">
    <source>
        <dbReference type="EMBL" id="MEZ6853400.1"/>
    </source>
</evidence>
<dbReference type="EMBL" id="FQZR01000002">
    <property type="protein sequence ID" value="SHI48474.1"/>
    <property type="molecule type" value="Genomic_DNA"/>
</dbReference>
<dbReference type="EMBL" id="JBFSOO010000004">
    <property type="protein sequence ID" value="MEZ6853400.1"/>
    <property type="molecule type" value="Genomic_DNA"/>
</dbReference>